<evidence type="ECO:0000313" key="4">
    <source>
        <dbReference type="Proteomes" id="UP000095209"/>
    </source>
</evidence>
<dbReference type="AlphaFoldDB" id="A0A1E5LBH0"/>
<feature type="transmembrane region" description="Helical" evidence="1">
    <location>
        <begin position="107"/>
        <end position="127"/>
    </location>
</feature>
<name>A0A1E5LBH0_9BACI</name>
<feature type="transmembrane region" description="Helical" evidence="1">
    <location>
        <begin position="5"/>
        <end position="21"/>
    </location>
</feature>
<comment type="caution">
    <text evidence="3">The sequence shown here is derived from an EMBL/GenBank/DDBJ whole genome shotgun (WGS) entry which is preliminary data.</text>
</comment>
<dbReference type="Pfam" id="PF18917">
    <property type="entry name" value="LiaI-LiaF-like_TM1"/>
    <property type="match status" value="1"/>
</dbReference>
<feature type="domain" description="LiaI-LiaF-like transmembrane region" evidence="2">
    <location>
        <begin position="6"/>
        <end position="47"/>
    </location>
</feature>
<dbReference type="STRING" id="1305675.BFG57_04785"/>
<dbReference type="EMBL" id="MJEH01000061">
    <property type="protein sequence ID" value="OEH91433.1"/>
    <property type="molecule type" value="Genomic_DNA"/>
</dbReference>
<sequence>MKKYGILPGIILIGTGIYFFLNQLDSFNSNQFFSWPTYFLIIGFAFLLQGYIGKDAYSIFPGVLFAGFGVHFHGQTLFDFWPTHWGIYTLLLSMAFLFQHQELKRGILPGIIFLIISLFGIFETSISEYLTSLNVSINWFYSIWPLILITLGFYILFFKSK</sequence>
<keyword evidence="4" id="KW-1185">Reference proteome</keyword>
<accession>A0A1E5LBH0</accession>
<feature type="transmembrane region" description="Helical" evidence="1">
    <location>
        <begin position="139"/>
        <end position="158"/>
    </location>
</feature>
<feature type="transmembrane region" description="Helical" evidence="1">
    <location>
        <begin position="33"/>
        <end position="52"/>
    </location>
</feature>
<keyword evidence="1" id="KW-1133">Transmembrane helix</keyword>
<evidence type="ECO:0000259" key="2">
    <source>
        <dbReference type="Pfam" id="PF18917"/>
    </source>
</evidence>
<dbReference type="Proteomes" id="UP000095209">
    <property type="component" value="Unassembled WGS sequence"/>
</dbReference>
<feature type="transmembrane region" description="Helical" evidence="1">
    <location>
        <begin position="57"/>
        <end position="74"/>
    </location>
</feature>
<dbReference type="InterPro" id="IPR043726">
    <property type="entry name" value="LiaI-LiaF-like_TM1"/>
</dbReference>
<proteinExistence type="predicted"/>
<feature type="transmembrane region" description="Helical" evidence="1">
    <location>
        <begin position="80"/>
        <end position="98"/>
    </location>
</feature>
<organism evidence="3 4">
    <name type="scientific">Bacillus solimangrovi</name>
    <dbReference type="NCBI Taxonomy" id="1305675"/>
    <lineage>
        <taxon>Bacteria</taxon>
        <taxon>Bacillati</taxon>
        <taxon>Bacillota</taxon>
        <taxon>Bacilli</taxon>
        <taxon>Bacillales</taxon>
        <taxon>Bacillaceae</taxon>
        <taxon>Bacillus</taxon>
    </lineage>
</organism>
<evidence type="ECO:0000256" key="1">
    <source>
        <dbReference type="SAM" id="Phobius"/>
    </source>
</evidence>
<protein>
    <recommendedName>
        <fullName evidence="2">LiaI-LiaF-like transmembrane region domain-containing protein</fullName>
    </recommendedName>
</protein>
<dbReference type="OrthoDB" id="2989824at2"/>
<keyword evidence="1" id="KW-0812">Transmembrane</keyword>
<evidence type="ECO:0000313" key="3">
    <source>
        <dbReference type="EMBL" id="OEH91433.1"/>
    </source>
</evidence>
<reference evidence="3 4" key="1">
    <citation type="submission" date="2016-08" db="EMBL/GenBank/DDBJ databases">
        <title>Genome of Bacillus solimangrovi GH2-4.</title>
        <authorList>
            <person name="Lim S."/>
            <person name="Kim B.-C."/>
        </authorList>
    </citation>
    <scope>NUCLEOTIDE SEQUENCE [LARGE SCALE GENOMIC DNA]</scope>
    <source>
        <strain evidence="3 4">GH2-4</strain>
    </source>
</reference>
<keyword evidence="1" id="KW-0472">Membrane</keyword>
<gene>
    <name evidence="3" type="ORF">BFG57_04785</name>
</gene>
<dbReference type="RefSeq" id="WP_069718441.1">
    <property type="nucleotide sequence ID" value="NZ_MJEH01000061.1"/>
</dbReference>